<feature type="coiled-coil region" evidence="4">
    <location>
        <begin position="649"/>
        <end position="711"/>
    </location>
</feature>
<dbReference type="STRING" id="1397694.GCA_000702585_01893"/>
<dbReference type="Proteomes" id="UP000254060">
    <property type="component" value="Unassembled WGS sequence"/>
</dbReference>
<dbReference type="Gene3D" id="3.40.50.300">
    <property type="entry name" value="P-loop containing nucleotide triphosphate hydrolases"/>
    <property type="match status" value="2"/>
</dbReference>
<gene>
    <name evidence="6" type="primary">sbcC</name>
    <name evidence="6" type="ORF">NCTC13163_01389</name>
</gene>
<sequence length="1003" mass="115451">MRPVNLTITAFGPYAETETIDFTKLEGRSMFVISGRTGAGKTTIFDAMTFALYGRASGSLRNASDFRSQYAEPERKTEIDFSFTIRDERYRIVRQPQQPHPKNKTPIPHEAVLYEWKDAWKPVATKVNDVEQTIESLLQLSYEQFSQILLLPQNQFRQLLDSDSVKKQQILQSIFKTEAYRAFQEDWVERHGKYRKRVEWAIETTRLKLLELEDEDIETIATRNVPDIVAWLDARKERLLREKETVQVEKRAAEKRLEDARTHLTEATALLALMEEHDAHRKALQTFHDTEAERTKRRALIDRLEKVVKLNPHYERFETLQLDIERINRDRIESKKRDESYEQQLASLKEQSDKIDELRQEAERANSRVTDIEALLPHVDEWQQATEERTALKQQVEQLGVFTDESRLNELRDAEHMLAKQLEIEPASDQLVEAERLYSQLEQHARLVEKSERVAEQLAACERNGKDVQRQHKAQAERVERFLEAEHALMADTLRDRLEEGAPCPVCGSRTHERVERSAGGANESEHEVAAETLRRLDIALHEARADYRALKRQLDELVEERDAASKTLQLDAPVTEAIKRQASLVKALRDDVEQRKRLEATYRTTAQAVRKLETAKREQAEKRQTLFEALQSIQDKLQTMRSMDGMTRATLTAERDRLAVRLQEIKRDVTDFERRFEEVNRLKWGEAERVRLLTEQLEFEQRRLDEVKVQLDETFQTVGLTEDVFLQDRALVDTLPALKQRLTEELEEAGRIEHALHGLEAKIGSRPRPEVEALKERLQSAHEENESLSARLVTADVHLKRHRQTVGEWDVLREQTDADVRQLETIKLIADTGRGVNPQKLTFETYVQTAFFDQILHAANIHLDQMTSGQFQLERKVETAKGNAKSGLELLVFDAYTGQSRRVQNLSGGEGFKASLSLALGLAEVVQQLSGGVSLETMLIDEGFGTLDAESLDQAIELLMSLQSSGRLVGVISHVQELKDRVDARIEVKKTRSGSTIQLVVE</sequence>
<evidence type="ECO:0000259" key="5">
    <source>
        <dbReference type="Pfam" id="PF13476"/>
    </source>
</evidence>
<evidence type="ECO:0000256" key="3">
    <source>
        <dbReference type="ARBA" id="ARBA00013368"/>
    </source>
</evidence>
<dbReference type="InterPro" id="IPR027417">
    <property type="entry name" value="P-loop_NTPase"/>
</dbReference>
<evidence type="ECO:0000256" key="1">
    <source>
        <dbReference type="ARBA" id="ARBA00006930"/>
    </source>
</evidence>
<dbReference type="GO" id="GO:0016887">
    <property type="term" value="F:ATP hydrolysis activity"/>
    <property type="evidence" value="ECO:0007669"/>
    <property type="project" value="InterPro"/>
</dbReference>
<accession>A0A377FTF0</accession>
<dbReference type="Pfam" id="PF13558">
    <property type="entry name" value="SbcC_Walker_B"/>
    <property type="match status" value="1"/>
</dbReference>
<reference evidence="6 7" key="1">
    <citation type="submission" date="2018-06" db="EMBL/GenBank/DDBJ databases">
        <authorList>
            <consortium name="Pathogen Informatics"/>
            <person name="Doyle S."/>
        </authorList>
    </citation>
    <scope>NUCLEOTIDE SEQUENCE [LARGE SCALE GENOMIC DNA]</scope>
    <source>
        <strain evidence="6 7">NCTC13163</strain>
    </source>
</reference>
<protein>
    <recommendedName>
        <fullName evidence="3">Nuclease SbcCD subunit C</fullName>
    </recommendedName>
</protein>
<comment type="subunit">
    <text evidence="2">Heterodimer of SbcC and SbcD.</text>
</comment>
<dbReference type="InterPro" id="IPR038729">
    <property type="entry name" value="Rad50/SbcC_AAA"/>
</dbReference>
<keyword evidence="4" id="KW-0175">Coiled coil</keyword>
<dbReference type="AlphaFoldDB" id="A0A377FTF0"/>
<feature type="coiled-coil region" evidence="4">
    <location>
        <begin position="195"/>
        <end position="270"/>
    </location>
</feature>
<dbReference type="PANTHER" id="PTHR32114">
    <property type="entry name" value="ABC TRANSPORTER ABCH.3"/>
    <property type="match status" value="1"/>
</dbReference>
<dbReference type="PANTHER" id="PTHR32114:SF2">
    <property type="entry name" value="ABC TRANSPORTER ABCH.3"/>
    <property type="match status" value="1"/>
</dbReference>
<comment type="similarity">
    <text evidence="1">Belongs to the SMC family. SbcC subfamily.</text>
</comment>
<dbReference type="OrthoDB" id="9795626at2"/>
<dbReference type="RefSeq" id="WP_029334900.1">
    <property type="nucleotide sequence ID" value="NZ_UGGP01000001.1"/>
</dbReference>
<evidence type="ECO:0000313" key="6">
    <source>
        <dbReference type="EMBL" id="STO08028.1"/>
    </source>
</evidence>
<organism evidence="6 7">
    <name type="scientific">Exiguobacterium aurantiacum</name>
    <dbReference type="NCBI Taxonomy" id="33987"/>
    <lineage>
        <taxon>Bacteria</taxon>
        <taxon>Bacillati</taxon>
        <taxon>Bacillota</taxon>
        <taxon>Bacilli</taxon>
        <taxon>Bacillales</taxon>
        <taxon>Bacillales Family XII. Incertae Sedis</taxon>
        <taxon>Exiguobacterium</taxon>
    </lineage>
</organism>
<dbReference type="SUPFAM" id="SSF52540">
    <property type="entry name" value="P-loop containing nucleoside triphosphate hydrolases"/>
    <property type="match status" value="3"/>
</dbReference>
<feature type="coiled-coil region" evidence="4">
    <location>
        <begin position="331"/>
        <end position="375"/>
    </location>
</feature>
<dbReference type="EMBL" id="UGGP01000001">
    <property type="protein sequence ID" value="STO08028.1"/>
    <property type="molecule type" value="Genomic_DNA"/>
</dbReference>
<feature type="coiled-coil region" evidence="4">
    <location>
        <begin position="534"/>
        <end position="568"/>
    </location>
</feature>
<evidence type="ECO:0000256" key="4">
    <source>
        <dbReference type="SAM" id="Coils"/>
    </source>
</evidence>
<dbReference type="Pfam" id="PF13476">
    <property type="entry name" value="AAA_23"/>
    <property type="match status" value="1"/>
</dbReference>
<name>A0A377FTF0_9BACL</name>
<proteinExistence type="inferred from homology"/>
<dbReference type="GO" id="GO:0006302">
    <property type="term" value="P:double-strand break repair"/>
    <property type="evidence" value="ECO:0007669"/>
    <property type="project" value="InterPro"/>
</dbReference>
<evidence type="ECO:0000256" key="2">
    <source>
        <dbReference type="ARBA" id="ARBA00011322"/>
    </source>
</evidence>
<feature type="domain" description="Rad50/SbcC-type AAA" evidence="5">
    <location>
        <begin position="6"/>
        <end position="221"/>
    </location>
</feature>
<evidence type="ECO:0000313" key="7">
    <source>
        <dbReference type="Proteomes" id="UP000254060"/>
    </source>
</evidence>